<evidence type="ECO:0000313" key="2">
    <source>
        <dbReference type="EMBL" id="TXG62319.1"/>
    </source>
</evidence>
<dbReference type="Pfam" id="PF08784">
    <property type="entry name" value="RPA_C"/>
    <property type="match status" value="1"/>
</dbReference>
<accession>A0A5C7I022</accession>
<comment type="caution">
    <text evidence="2">The sequence shown here is derived from an EMBL/GenBank/DDBJ whole genome shotgun (WGS) entry which is preliminary data.</text>
</comment>
<dbReference type="EMBL" id="VAHF01000005">
    <property type="protein sequence ID" value="TXG62319.1"/>
    <property type="molecule type" value="Genomic_DNA"/>
</dbReference>
<dbReference type="Gene3D" id="1.10.10.10">
    <property type="entry name" value="Winged helix-like DNA-binding domain superfamily/Winged helix DNA-binding domain"/>
    <property type="match status" value="1"/>
</dbReference>
<dbReference type="InterPro" id="IPR012337">
    <property type="entry name" value="RNaseH-like_sf"/>
</dbReference>
<dbReference type="Pfam" id="PF03652">
    <property type="entry name" value="RuvX"/>
    <property type="match status" value="1"/>
</dbReference>
<dbReference type="InterPro" id="IPR005227">
    <property type="entry name" value="YqgF"/>
</dbReference>
<organism evidence="2 3">
    <name type="scientific">Acer yangbiense</name>
    <dbReference type="NCBI Taxonomy" id="1000413"/>
    <lineage>
        <taxon>Eukaryota</taxon>
        <taxon>Viridiplantae</taxon>
        <taxon>Streptophyta</taxon>
        <taxon>Embryophyta</taxon>
        <taxon>Tracheophyta</taxon>
        <taxon>Spermatophyta</taxon>
        <taxon>Magnoliopsida</taxon>
        <taxon>eudicotyledons</taxon>
        <taxon>Gunneridae</taxon>
        <taxon>Pentapetalae</taxon>
        <taxon>rosids</taxon>
        <taxon>malvids</taxon>
        <taxon>Sapindales</taxon>
        <taxon>Sapindaceae</taxon>
        <taxon>Hippocastanoideae</taxon>
        <taxon>Acereae</taxon>
        <taxon>Acer</taxon>
    </lineage>
</organism>
<evidence type="ECO:0000313" key="3">
    <source>
        <dbReference type="Proteomes" id="UP000323000"/>
    </source>
</evidence>
<dbReference type="SUPFAM" id="SSF53098">
    <property type="entry name" value="Ribonuclease H-like"/>
    <property type="match status" value="1"/>
</dbReference>
<sequence>MYFISISTKHLENSLKTLLLMFQFPSLKLLRSSILFSQPPQISLKLFLCLKFYCGMDMDLPLCRTPVTAMFTGCSFPCILFSQPPQIFSDLLMFQFPSLKILRSSILFSQPPQIFSLLKVLLWDGYGSAFVSESGDGDVYRILFLSAFAVNNLLILFLTASVVNNIGLEKSKMKYVKPLGLFDEVKQAGLCMLTADPGTKYTGLSLTDFDLTTAYPLKICNMRWIRKPHDLGSYLAKLFKNHKVGGLMVGYSPTEDRRLEIEHRERLVEWLNTAHASPLLKNLHFTLLDERRSTINAKLSNSFACKRELNKFAATYFTQTWLDHVRLGVLYTDGDNLIQLHLESVGDYWNYVHGGCKQGVATTQPHMVETSLNTPNWTGPNGYQTAPSTHFSSQFSMDGLKDTDQLILDYLQQPSSSERERGVHINELSQQMKIPEKKIMDSISMKV</sequence>
<dbReference type="Proteomes" id="UP000323000">
    <property type="component" value="Chromosome 5"/>
</dbReference>
<gene>
    <name evidence="2" type="ORF">EZV62_013682</name>
</gene>
<name>A0A5C7I022_9ROSI</name>
<evidence type="ECO:0000259" key="1">
    <source>
        <dbReference type="Pfam" id="PF08784"/>
    </source>
</evidence>
<dbReference type="AlphaFoldDB" id="A0A5C7I022"/>
<proteinExistence type="predicted"/>
<dbReference type="InterPro" id="IPR036388">
    <property type="entry name" value="WH-like_DNA-bd_sf"/>
</dbReference>
<dbReference type="Gene3D" id="3.30.420.140">
    <property type="entry name" value="YqgF/RNase H-like domain"/>
    <property type="match status" value="1"/>
</dbReference>
<dbReference type="OrthoDB" id="25571at2759"/>
<keyword evidence="3" id="KW-1185">Reference proteome</keyword>
<feature type="domain" description="Replication protein A C-terminal" evidence="1">
    <location>
        <begin position="371"/>
        <end position="441"/>
    </location>
</feature>
<dbReference type="GO" id="GO:0006364">
    <property type="term" value="P:rRNA processing"/>
    <property type="evidence" value="ECO:0007669"/>
    <property type="project" value="InterPro"/>
</dbReference>
<protein>
    <recommendedName>
        <fullName evidence="1">Replication protein A C-terminal domain-containing protein</fullName>
    </recommendedName>
</protein>
<reference evidence="3" key="1">
    <citation type="journal article" date="2019" name="Gigascience">
        <title>De novo genome assembly of the endangered Acer yangbiense, a plant species with extremely small populations endemic to Yunnan Province, China.</title>
        <authorList>
            <person name="Yang J."/>
            <person name="Wariss H.M."/>
            <person name="Tao L."/>
            <person name="Zhang R."/>
            <person name="Yun Q."/>
            <person name="Hollingsworth P."/>
            <person name="Dao Z."/>
            <person name="Luo G."/>
            <person name="Guo H."/>
            <person name="Ma Y."/>
            <person name="Sun W."/>
        </authorList>
    </citation>
    <scope>NUCLEOTIDE SEQUENCE [LARGE SCALE GENOMIC DNA]</scope>
    <source>
        <strain evidence="3">cv. Malutang</strain>
    </source>
</reference>
<dbReference type="InterPro" id="IPR014892">
    <property type="entry name" value="RPA_C"/>
</dbReference>
<dbReference type="InterPro" id="IPR037027">
    <property type="entry name" value="YqgF/RNaseH-like_dom_sf"/>
</dbReference>